<dbReference type="InterPro" id="IPR027417">
    <property type="entry name" value="P-loop_NTPase"/>
</dbReference>
<dbReference type="SUPFAM" id="SSF52540">
    <property type="entry name" value="P-loop containing nucleoside triphosphate hydrolases"/>
    <property type="match status" value="1"/>
</dbReference>
<evidence type="ECO:0000313" key="3">
    <source>
        <dbReference type="Proteomes" id="UP000193396"/>
    </source>
</evidence>
<keyword evidence="3" id="KW-1185">Reference proteome</keyword>
<dbReference type="Proteomes" id="UP000193396">
    <property type="component" value="Unassembled WGS sequence"/>
</dbReference>
<evidence type="ECO:0000313" key="2">
    <source>
        <dbReference type="EMBL" id="OSQ45314.1"/>
    </source>
</evidence>
<feature type="domain" description="Helicase HerA central" evidence="1">
    <location>
        <begin position="148"/>
        <end position="284"/>
    </location>
</feature>
<dbReference type="InterPro" id="IPR008571">
    <property type="entry name" value="HerA-like"/>
</dbReference>
<name>A0A1Y2LAF6_9PROT</name>
<organism evidence="2 3">
    <name type="scientific">Thalassospira alkalitolerans</name>
    <dbReference type="NCBI Taxonomy" id="1293890"/>
    <lineage>
        <taxon>Bacteria</taxon>
        <taxon>Pseudomonadati</taxon>
        <taxon>Pseudomonadota</taxon>
        <taxon>Alphaproteobacteria</taxon>
        <taxon>Rhodospirillales</taxon>
        <taxon>Thalassospiraceae</taxon>
        <taxon>Thalassospira</taxon>
    </lineage>
</organism>
<protein>
    <recommendedName>
        <fullName evidence="1">Helicase HerA central domain-containing protein</fullName>
    </recommendedName>
</protein>
<dbReference type="RefSeq" id="WP_085620494.1">
    <property type="nucleotide sequence ID" value="NZ_JFKB01000015.1"/>
</dbReference>
<dbReference type="AlphaFoldDB" id="A0A1Y2LAF6"/>
<dbReference type="EMBL" id="JFKB01000015">
    <property type="protein sequence ID" value="OSQ45314.1"/>
    <property type="molecule type" value="Genomic_DNA"/>
</dbReference>
<accession>A0A1Y2LAF6</accession>
<sequence length="690" mass="74819">MLSYAAGLHVGTVEASSSVEIKVLLERNTPQDIAFNTSQPQAFPRVNGFILVPNEGGTVVAVISRMNMEPELPSASNAGEVPLPSSRRRLYATPIGTIELSMKSGTGEYRLLRGVDSFPTVGDTVILPTLDQLKAIVEASGDDKRVKIGLSPIASGAPVTVDPDKLFGRHLGVFGNTGSGKSCTVSGLIRWSIEAAKMQIGAGESVQARFIVLDPNGEYRSCFNDLADKVDVKVFSVEPDVHNNESDLTVPAWFWNGEEWASILNAAPGTQRPVLMNALRHLRSAGMAALEGGDEDGQLLLASSLSAFCDYLRSCRAAGVQALGNFPQFITLRRNLEGIRDQLDGAQIVLGMGNLALSADIQSGVDVIAAVIQECTNQQGYPQVFHDLQIARILEALGSILDRLPRAAIVSGASEDMPSYFDLGALPDMINYLASVMPGNFSQNMAGLDLRVRSLLSDSRISTVIAPEEGRRSFPEWLEGLFGNGDAGKGRITVLDLSLVPSDVLTTIVSVLSRLIFETAQRYRRDMGSIFPTVLVLEEAHNFVQRSYGDVTENASMARCRKVFEKIAKEGRKFGVGLVLSSQRPAELAPTVIAQCNSFILHRIVNDRDQDLVSRLAPDSAAILLKELPSLPSRKAILLGISTELPTVFDVLPIDAEQRPNSSNPDFWDVWTKKRQVGIDFDKIAENWSS</sequence>
<dbReference type="Pfam" id="PF01935">
    <property type="entry name" value="DUF87"/>
    <property type="match status" value="1"/>
</dbReference>
<dbReference type="InterPro" id="IPR002789">
    <property type="entry name" value="HerA_central"/>
</dbReference>
<reference evidence="2 3" key="1">
    <citation type="submission" date="2014-03" db="EMBL/GenBank/DDBJ databases">
        <title>The draft genome sequence of Thalassospira alkalitolerans JCM 18968.</title>
        <authorList>
            <person name="Lai Q."/>
            <person name="Shao Z."/>
        </authorList>
    </citation>
    <scope>NUCLEOTIDE SEQUENCE [LARGE SCALE GENOMIC DNA]</scope>
    <source>
        <strain evidence="2 3">JCM 18968</strain>
    </source>
</reference>
<comment type="caution">
    <text evidence="2">The sequence shown here is derived from an EMBL/GenBank/DDBJ whole genome shotgun (WGS) entry which is preliminary data.</text>
</comment>
<dbReference type="PANTHER" id="PTHR42957:SF1">
    <property type="entry name" value="HELICASE MJ1565-RELATED"/>
    <property type="match status" value="1"/>
</dbReference>
<dbReference type="Gene3D" id="3.40.50.300">
    <property type="entry name" value="P-loop containing nucleotide triphosphate hydrolases"/>
    <property type="match status" value="2"/>
</dbReference>
<proteinExistence type="predicted"/>
<evidence type="ECO:0000259" key="1">
    <source>
        <dbReference type="Pfam" id="PF01935"/>
    </source>
</evidence>
<dbReference type="OrthoDB" id="9806951at2"/>
<gene>
    <name evidence="2" type="ORF">TALK_17770</name>
</gene>
<dbReference type="PANTHER" id="PTHR42957">
    <property type="entry name" value="HELICASE MJ1565-RELATED"/>
    <property type="match status" value="1"/>
</dbReference>